<sequence length="538" mass="57003">MVYHPSIIRRTAFEDVALAAGSALDIATRQQTGATGTGTWHNVDGTKTIQGPGAGPEGVVHWVGDTTPPGRPTGVTVGSGAGMILVAWDGGLEGGVPPDFDHLSLIVDGLEAGRALAKGVYPLGPYEPGSVHEVKVVAWDDAHAQDGSPAPNGSSAWGPERVTVSGADIDPESLGILVTKAATDPEGAGKHRGDLWLRYGEGERPAVAAEWWWDGDAWVPIPVAVYLDQLAARDVQVDAAVIGLICAGIIRSGQFSTPDGLVGFDSSGFWSKGVDGKTLFKASGNGVQAVGGLQTAGGGDRIQLSQTLIQGTTTGGLQGIGDDPTHPYWLIWGDHDEDGLVSRLMMGTSTQQPEISIVRGQQGRNNVGLTADRVDIVGRQIVGIEGDVALDGRSIYAPDRRVYQWVSSWTGRPGYPGGTWYTENTASLTVRSPGQGRWYVLDMGERITGPGEGFLLAVIRKNGENIATHVVSSSATPGGQTDNYSASRRFWLPDGVYQITVYFKYFGDCQVSGGDVYLCYTDPQVSGWFARYVFLTEC</sequence>
<dbReference type="EMBL" id="JGYK01000001">
    <property type="protein sequence ID" value="KFI40360.1"/>
    <property type="molecule type" value="Genomic_DNA"/>
</dbReference>
<proteinExistence type="predicted"/>
<dbReference type="OrthoDB" id="3240615at2"/>
<comment type="caution">
    <text evidence="1">The sequence shown here is derived from an EMBL/GenBank/DDBJ whole genome shotgun (WGS) entry which is preliminary data.</text>
</comment>
<protein>
    <submittedName>
        <fullName evidence="1">Uncharacterized protein</fullName>
    </submittedName>
</protein>
<dbReference type="Proteomes" id="UP000029015">
    <property type="component" value="Unassembled WGS sequence"/>
</dbReference>
<gene>
    <name evidence="1" type="ORF">BACT_1062</name>
</gene>
<evidence type="ECO:0000313" key="1">
    <source>
        <dbReference type="EMBL" id="KFI40360.1"/>
    </source>
</evidence>
<dbReference type="AlphaFoldDB" id="A0A086Z1G0"/>
<reference evidence="1 2" key="1">
    <citation type="submission" date="2014-03" db="EMBL/GenBank/DDBJ databases">
        <title>Genomics of Bifidobacteria.</title>
        <authorList>
            <person name="Ventura M."/>
            <person name="Milani C."/>
            <person name="Lugli G.A."/>
        </authorList>
    </citation>
    <scope>NUCLEOTIDE SEQUENCE [LARGE SCALE GENOMIC DNA]</scope>
    <source>
        <strain evidence="1 2">DSM 22766</strain>
    </source>
</reference>
<evidence type="ECO:0000313" key="2">
    <source>
        <dbReference type="Proteomes" id="UP000029015"/>
    </source>
</evidence>
<dbReference type="eggNOG" id="ENOG50318EV">
    <property type="taxonomic scope" value="Bacteria"/>
</dbReference>
<dbReference type="STRING" id="1437605.AB656_03925"/>
<name>A0A086Z1G0_9BIFI</name>
<organism evidence="1 2">
    <name type="scientific">Bifidobacterium actinocoloniiforme DSM 22766</name>
    <dbReference type="NCBI Taxonomy" id="1437605"/>
    <lineage>
        <taxon>Bacteria</taxon>
        <taxon>Bacillati</taxon>
        <taxon>Actinomycetota</taxon>
        <taxon>Actinomycetes</taxon>
        <taxon>Bifidobacteriales</taxon>
        <taxon>Bifidobacteriaceae</taxon>
        <taxon>Bifidobacterium</taxon>
    </lineage>
</organism>
<keyword evidence="2" id="KW-1185">Reference proteome</keyword>
<dbReference type="RefSeq" id="WP_051905321.1">
    <property type="nucleotide sequence ID" value="NZ_CP011786.1"/>
</dbReference>
<accession>A0A086Z1G0</accession>